<dbReference type="PROSITE" id="PS00674">
    <property type="entry name" value="AAA"/>
    <property type="match status" value="1"/>
</dbReference>
<evidence type="ECO:0000256" key="6">
    <source>
        <dbReference type="ARBA" id="ARBA00022753"/>
    </source>
</evidence>
<dbReference type="FunFam" id="1.20.58.80:FF:000004">
    <property type="entry name" value="Vacuolar protein sorting-associated protein 4"/>
    <property type="match status" value="1"/>
</dbReference>
<feature type="domain" description="AAA+ ATPase" evidence="14">
    <location>
        <begin position="168"/>
        <end position="303"/>
    </location>
</feature>
<sequence length="438" mass="48364">MSSADFLGRAIEQVKKAIETDTAGDYEKAYQLYYQALELFMLALKWEKNQKSKDMIRGKVAEYMERAEKLKQHLNQNDETNRKKPSAMGANGKSAGGSGKGAKGEDGEEEQDADSKKLRGALAGAILTEKPNIRWEDVAGLEQAKEALKEAVILPIKFPHLFTGKRQPWKGILLYGPPGTGKSYLAKAVATEANSTFFSVSSSDLVSKWMGESERLVKQLFGMARENKPSIIFIDEIDALCGPRGEGESEASRRIKTELLVQMDGVGKDSRGVLILGATNIPWQLDSAIRRRFQRRVHISLPDTPARMRMFELAVGNTPCELTQADYKQLGELSEGYSGSDISIAVQDALMQPVRLIQTATHYKPVTVDGETKWTPCSPGDSQAEEKSWTDLTGDELLEPPLRVRDFVKAIKASRPTVSGKDLSQNAEWTKEFGSEGA</sequence>
<dbReference type="SMART" id="SM00382">
    <property type="entry name" value="AAA"/>
    <property type="match status" value="1"/>
</dbReference>
<keyword evidence="7" id="KW-0378">Hydrolase</keyword>
<dbReference type="SUPFAM" id="SSF52540">
    <property type="entry name" value="P-loop containing nucleoside triphosphate hydrolases"/>
    <property type="match status" value="1"/>
</dbReference>
<evidence type="ECO:0000256" key="9">
    <source>
        <dbReference type="ARBA" id="ARBA00022927"/>
    </source>
</evidence>
<evidence type="ECO:0000256" key="13">
    <source>
        <dbReference type="SAM" id="MobiDB-lite"/>
    </source>
</evidence>
<evidence type="ECO:0000256" key="11">
    <source>
        <dbReference type="ARBA" id="ARBA00048883"/>
    </source>
</evidence>
<accession>A0A6A6AI27</accession>
<dbReference type="RefSeq" id="XP_033524478.1">
    <property type="nucleotide sequence ID" value="XM_033672878.1"/>
</dbReference>
<evidence type="ECO:0000256" key="10">
    <source>
        <dbReference type="ARBA" id="ARBA00023136"/>
    </source>
</evidence>
<keyword evidence="10" id="KW-0472">Membrane</keyword>
<dbReference type="Proteomes" id="UP000799771">
    <property type="component" value="Unassembled WGS sequence"/>
</dbReference>
<comment type="similarity">
    <text evidence="2 12">Belongs to the AAA ATPase family.</text>
</comment>
<keyword evidence="5 12" id="KW-0547">Nucleotide-binding</keyword>
<dbReference type="InterPro" id="IPR027417">
    <property type="entry name" value="P-loop_NTPase"/>
</dbReference>
<evidence type="ECO:0000256" key="4">
    <source>
        <dbReference type="ARBA" id="ARBA00022448"/>
    </source>
</evidence>
<feature type="region of interest" description="Disordered" evidence="13">
    <location>
        <begin position="415"/>
        <end position="438"/>
    </location>
</feature>
<dbReference type="InterPro" id="IPR007330">
    <property type="entry name" value="MIT_dom"/>
</dbReference>
<dbReference type="Pfam" id="PF00004">
    <property type="entry name" value="AAA"/>
    <property type="match status" value="1"/>
</dbReference>
<feature type="region of interest" description="Disordered" evidence="13">
    <location>
        <begin position="73"/>
        <end position="115"/>
    </location>
</feature>
<dbReference type="InterPro" id="IPR003593">
    <property type="entry name" value="AAA+_ATPase"/>
</dbReference>
<evidence type="ECO:0000313" key="16">
    <source>
        <dbReference type="EMBL" id="KAF2130091.1"/>
    </source>
</evidence>
<keyword evidence="4" id="KW-0813">Transport</keyword>
<dbReference type="Gene3D" id="3.40.50.300">
    <property type="entry name" value="P-loop containing nucleotide triphosphate hydrolases"/>
    <property type="match status" value="1"/>
</dbReference>
<dbReference type="CDD" id="cd19521">
    <property type="entry name" value="RecA-like_VPS4"/>
    <property type="match status" value="1"/>
</dbReference>
<name>A0A6A6AI27_9PLEO</name>
<dbReference type="SMART" id="SM00745">
    <property type="entry name" value="MIT"/>
    <property type="match status" value="1"/>
</dbReference>
<dbReference type="GO" id="GO:0010008">
    <property type="term" value="C:endosome membrane"/>
    <property type="evidence" value="ECO:0007669"/>
    <property type="project" value="UniProtKB-SubCell"/>
</dbReference>
<dbReference type="InterPro" id="IPR036181">
    <property type="entry name" value="MIT_dom_sf"/>
</dbReference>
<organism evidence="16 17">
    <name type="scientific">Dothidotthia symphoricarpi CBS 119687</name>
    <dbReference type="NCBI Taxonomy" id="1392245"/>
    <lineage>
        <taxon>Eukaryota</taxon>
        <taxon>Fungi</taxon>
        <taxon>Dikarya</taxon>
        <taxon>Ascomycota</taxon>
        <taxon>Pezizomycotina</taxon>
        <taxon>Dothideomycetes</taxon>
        <taxon>Pleosporomycetidae</taxon>
        <taxon>Pleosporales</taxon>
        <taxon>Dothidotthiaceae</taxon>
        <taxon>Dothidotthia</taxon>
    </lineage>
</organism>
<evidence type="ECO:0000259" key="15">
    <source>
        <dbReference type="SMART" id="SM00745"/>
    </source>
</evidence>
<dbReference type="Gene3D" id="1.20.58.80">
    <property type="entry name" value="Phosphotransferase system, lactose/cellobiose-type IIA subunit"/>
    <property type="match status" value="1"/>
</dbReference>
<dbReference type="EMBL" id="ML977505">
    <property type="protein sequence ID" value="KAF2130091.1"/>
    <property type="molecule type" value="Genomic_DNA"/>
</dbReference>
<dbReference type="PANTHER" id="PTHR23074:SF83">
    <property type="entry name" value="VACUOLAR PROTEIN SORTING-ASSOCIATED PROTEIN 4A"/>
    <property type="match status" value="1"/>
</dbReference>
<evidence type="ECO:0000256" key="3">
    <source>
        <dbReference type="ARBA" id="ARBA00012674"/>
    </source>
</evidence>
<dbReference type="InterPro" id="IPR003959">
    <property type="entry name" value="ATPase_AAA_core"/>
</dbReference>
<dbReference type="InterPro" id="IPR045253">
    <property type="entry name" value="VPS4_MIT"/>
</dbReference>
<evidence type="ECO:0000256" key="7">
    <source>
        <dbReference type="ARBA" id="ARBA00022801"/>
    </source>
</evidence>
<dbReference type="GO" id="GO:0005524">
    <property type="term" value="F:ATP binding"/>
    <property type="evidence" value="ECO:0007669"/>
    <property type="project" value="UniProtKB-KW"/>
</dbReference>
<keyword evidence="9" id="KW-0653">Protein transport</keyword>
<dbReference type="GO" id="GO:0016887">
    <property type="term" value="F:ATP hydrolysis activity"/>
    <property type="evidence" value="ECO:0007669"/>
    <property type="project" value="InterPro"/>
</dbReference>
<dbReference type="AlphaFoldDB" id="A0A6A6AI27"/>
<dbReference type="PANTHER" id="PTHR23074">
    <property type="entry name" value="AAA DOMAIN-CONTAINING"/>
    <property type="match status" value="1"/>
</dbReference>
<feature type="domain" description="MIT" evidence="15">
    <location>
        <begin position="3"/>
        <end position="80"/>
    </location>
</feature>
<dbReference type="CDD" id="cd02678">
    <property type="entry name" value="MIT_VPS4"/>
    <property type="match status" value="1"/>
</dbReference>
<evidence type="ECO:0000256" key="8">
    <source>
        <dbReference type="ARBA" id="ARBA00022840"/>
    </source>
</evidence>
<comment type="catalytic activity">
    <reaction evidence="11">
        <text>ATP + H2O = ADP + phosphate + H(+)</text>
        <dbReference type="Rhea" id="RHEA:13065"/>
        <dbReference type="ChEBI" id="CHEBI:15377"/>
        <dbReference type="ChEBI" id="CHEBI:15378"/>
        <dbReference type="ChEBI" id="CHEBI:30616"/>
        <dbReference type="ChEBI" id="CHEBI:43474"/>
        <dbReference type="ChEBI" id="CHEBI:456216"/>
        <dbReference type="EC" id="3.6.4.6"/>
    </reaction>
</comment>
<dbReference type="FunFam" id="1.10.8.60:FF:000015">
    <property type="entry name" value="vacuolar protein sorting-associated protein 4A"/>
    <property type="match status" value="1"/>
</dbReference>
<proteinExistence type="inferred from homology"/>
<dbReference type="GO" id="GO:0016197">
    <property type="term" value="P:endosomal transport"/>
    <property type="evidence" value="ECO:0007669"/>
    <property type="project" value="TreeGrafter"/>
</dbReference>
<dbReference type="FunFam" id="3.40.50.300:FF:000043">
    <property type="entry name" value="Vacuolar protein sorting-associated protein 4"/>
    <property type="match status" value="1"/>
</dbReference>
<evidence type="ECO:0000256" key="12">
    <source>
        <dbReference type="RuleBase" id="RU003651"/>
    </source>
</evidence>
<dbReference type="Gene3D" id="1.10.8.60">
    <property type="match status" value="1"/>
</dbReference>
<comment type="subcellular location">
    <subcellularLocation>
        <location evidence="1">Endosome membrane</location>
        <topology evidence="1">Peripheral membrane protein</topology>
    </subcellularLocation>
</comment>
<evidence type="ECO:0000256" key="1">
    <source>
        <dbReference type="ARBA" id="ARBA00004481"/>
    </source>
</evidence>
<gene>
    <name evidence="16" type="ORF">P153DRAFT_431143</name>
</gene>
<reference evidence="16" key="1">
    <citation type="journal article" date="2020" name="Stud. Mycol.">
        <title>101 Dothideomycetes genomes: a test case for predicting lifestyles and emergence of pathogens.</title>
        <authorList>
            <person name="Haridas S."/>
            <person name="Albert R."/>
            <person name="Binder M."/>
            <person name="Bloem J."/>
            <person name="Labutti K."/>
            <person name="Salamov A."/>
            <person name="Andreopoulos B."/>
            <person name="Baker S."/>
            <person name="Barry K."/>
            <person name="Bills G."/>
            <person name="Bluhm B."/>
            <person name="Cannon C."/>
            <person name="Castanera R."/>
            <person name="Culley D."/>
            <person name="Daum C."/>
            <person name="Ezra D."/>
            <person name="Gonzalez J."/>
            <person name="Henrissat B."/>
            <person name="Kuo A."/>
            <person name="Liang C."/>
            <person name="Lipzen A."/>
            <person name="Lutzoni F."/>
            <person name="Magnuson J."/>
            <person name="Mondo S."/>
            <person name="Nolan M."/>
            <person name="Ohm R."/>
            <person name="Pangilinan J."/>
            <person name="Park H.-J."/>
            <person name="Ramirez L."/>
            <person name="Alfaro M."/>
            <person name="Sun H."/>
            <person name="Tritt A."/>
            <person name="Yoshinaga Y."/>
            <person name="Zwiers L.-H."/>
            <person name="Turgeon B."/>
            <person name="Goodwin S."/>
            <person name="Spatafora J."/>
            <person name="Crous P."/>
            <person name="Grigoriev I."/>
        </authorList>
    </citation>
    <scope>NUCLEOTIDE SEQUENCE</scope>
    <source>
        <strain evidence="16">CBS 119687</strain>
    </source>
</reference>
<keyword evidence="6" id="KW-0967">Endosome</keyword>
<dbReference type="Pfam" id="PF09336">
    <property type="entry name" value="Vps4_C"/>
    <property type="match status" value="1"/>
</dbReference>
<dbReference type="Pfam" id="PF04212">
    <property type="entry name" value="MIT"/>
    <property type="match status" value="1"/>
</dbReference>
<dbReference type="GeneID" id="54413310"/>
<dbReference type="InterPro" id="IPR015415">
    <property type="entry name" value="Spast_Vps4_C"/>
</dbReference>
<dbReference type="SUPFAM" id="SSF116846">
    <property type="entry name" value="MIT domain"/>
    <property type="match status" value="1"/>
</dbReference>
<dbReference type="GO" id="GO:0007033">
    <property type="term" value="P:vacuole organization"/>
    <property type="evidence" value="ECO:0007669"/>
    <property type="project" value="TreeGrafter"/>
</dbReference>
<dbReference type="InterPro" id="IPR003960">
    <property type="entry name" value="ATPase_AAA_CS"/>
</dbReference>
<evidence type="ECO:0000313" key="17">
    <source>
        <dbReference type="Proteomes" id="UP000799771"/>
    </source>
</evidence>
<keyword evidence="17" id="KW-1185">Reference proteome</keyword>
<dbReference type="GO" id="GO:0045324">
    <property type="term" value="P:late endosome to vacuole transport"/>
    <property type="evidence" value="ECO:0007669"/>
    <property type="project" value="UniProtKB-ARBA"/>
</dbReference>
<dbReference type="EC" id="3.6.4.6" evidence="3"/>
<evidence type="ECO:0000259" key="14">
    <source>
        <dbReference type="SMART" id="SM00382"/>
    </source>
</evidence>
<keyword evidence="8 12" id="KW-0067">ATP-binding</keyword>
<evidence type="ECO:0000256" key="2">
    <source>
        <dbReference type="ARBA" id="ARBA00006914"/>
    </source>
</evidence>
<dbReference type="GO" id="GO:0015031">
    <property type="term" value="P:protein transport"/>
    <property type="evidence" value="ECO:0007669"/>
    <property type="project" value="UniProtKB-KW"/>
</dbReference>
<dbReference type="OrthoDB" id="29072at2759"/>
<dbReference type="InterPro" id="IPR050304">
    <property type="entry name" value="MT-severing_AAA_ATPase"/>
</dbReference>
<evidence type="ECO:0000256" key="5">
    <source>
        <dbReference type="ARBA" id="ARBA00022741"/>
    </source>
</evidence>
<protein>
    <recommendedName>
        <fullName evidence="3">vesicle-fusing ATPase</fullName>
        <ecNumber evidence="3">3.6.4.6</ecNumber>
    </recommendedName>
</protein>
<feature type="compositionally biased region" description="Basic and acidic residues" evidence="13">
    <location>
        <begin position="429"/>
        <end position="438"/>
    </location>
</feature>